<evidence type="ECO:0000256" key="2">
    <source>
        <dbReference type="PROSITE-ProRule" id="PRU00169"/>
    </source>
</evidence>
<dbReference type="PANTHER" id="PTHR44591">
    <property type="entry name" value="STRESS RESPONSE REGULATOR PROTEIN 1"/>
    <property type="match status" value="1"/>
</dbReference>
<dbReference type="PANTHER" id="PTHR44591:SF3">
    <property type="entry name" value="RESPONSE REGULATORY DOMAIN-CONTAINING PROTEIN"/>
    <property type="match status" value="1"/>
</dbReference>
<dbReference type="Proteomes" id="UP001214854">
    <property type="component" value="Unassembled WGS sequence"/>
</dbReference>
<sequence>MAGLERVRFMVVDDNAHMINIVKTILRGFGAVHVFEARDASDAFQRLKNDSIDIVIVDFMMEVLDGVEFVHLVRNSSDSPNRYVPIIMLTAHSERSRVTKARDSGVNEFCAKPVTATELHKKVAAVIDRPRPFIKTQGYFGPDRRRRNDGSYNGPERREGWSDDHQPPNASPNSATPSTPGDAE</sequence>
<dbReference type="Pfam" id="PF00072">
    <property type="entry name" value="Response_reg"/>
    <property type="match status" value="1"/>
</dbReference>
<evidence type="ECO:0000313" key="6">
    <source>
        <dbReference type="Proteomes" id="UP001214854"/>
    </source>
</evidence>
<feature type="compositionally biased region" description="Low complexity" evidence="3">
    <location>
        <begin position="167"/>
        <end position="184"/>
    </location>
</feature>
<evidence type="ECO:0000259" key="4">
    <source>
        <dbReference type="PROSITE" id="PS50110"/>
    </source>
</evidence>
<feature type="domain" description="Response regulatory" evidence="4">
    <location>
        <begin position="8"/>
        <end position="127"/>
    </location>
</feature>
<organism evidence="5 6">
    <name type="scientific">Asticcacaulis aquaticus</name>
    <dbReference type="NCBI Taxonomy" id="2984212"/>
    <lineage>
        <taxon>Bacteria</taxon>
        <taxon>Pseudomonadati</taxon>
        <taxon>Pseudomonadota</taxon>
        <taxon>Alphaproteobacteria</taxon>
        <taxon>Caulobacterales</taxon>
        <taxon>Caulobacteraceae</taxon>
        <taxon>Asticcacaulis</taxon>
    </lineage>
</organism>
<proteinExistence type="predicted"/>
<dbReference type="EMBL" id="JAQQKX010000003">
    <property type="protein sequence ID" value="MDC7682853.1"/>
    <property type="molecule type" value="Genomic_DNA"/>
</dbReference>
<evidence type="ECO:0000256" key="1">
    <source>
        <dbReference type="ARBA" id="ARBA00022553"/>
    </source>
</evidence>
<evidence type="ECO:0000313" key="5">
    <source>
        <dbReference type="EMBL" id="MDC7682853.1"/>
    </source>
</evidence>
<feature type="region of interest" description="Disordered" evidence="3">
    <location>
        <begin position="135"/>
        <end position="184"/>
    </location>
</feature>
<dbReference type="SUPFAM" id="SSF52172">
    <property type="entry name" value="CheY-like"/>
    <property type="match status" value="1"/>
</dbReference>
<feature type="modified residue" description="4-aspartylphosphate" evidence="2">
    <location>
        <position position="58"/>
    </location>
</feature>
<feature type="compositionally biased region" description="Basic and acidic residues" evidence="3">
    <location>
        <begin position="142"/>
        <end position="166"/>
    </location>
</feature>
<dbReference type="PROSITE" id="PS50110">
    <property type="entry name" value="RESPONSE_REGULATORY"/>
    <property type="match status" value="1"/>
</dbReference>
<dbReference type="Gene3D" id="3.40.50.2300">
    <property type="match status" value="1"/>
</dbReference>
<evidence type="ECO:0000256" key="3">
    <source>
        <dbReference type="SAM" id="MobiDB-lite"/>
    </source>
</evidence>
<protein>
    <submittedName>
        <fullName evidence="5">Response regulator</fullName>
    </submittedName>
</protein>
<dbReference type="SMART" id="SM00448">
    <property type="entry name" value="REC"/>
    <property type="match status" value="1"/>
</dbReference>
<keyword evidence="1 2" id="KW-0597">Phosphoprotein</keyword>
<reference evidence="5 6" key="1">
    <citation type="submission" date="2023-01" db="EMBL/GenBank/DDBJ databases">
        <title>Novel species of the genus Asticcacaulis isolated from rivers.</title>
        <authorList>
            <person name="Lu H."/>
        </authorList>
    </citation>
    <scope>NUCLEOTIDE SEQUENCE [LARGE SCALE GENOMIC DNA]</scope>
    <source>
        <strain evidence="5 6">BYS171W</strain>
    </source>
</reference>
<dbReference type="RefSeq" id="WP_272747331.1">
    <property type="nucleotide sequence ID" value="NZ_JAQQKX010000003.1"/>
</dbReference>
<name>A0ABT5HSC8_9CAUL</name>
<dbReference type="InterPro" id="IPR050595">
    <property type="entry name" value="Bact_response_regulator"/>
</dbReference>
<gene>
    <name evidence="5" type="ORF">PQU92_06170</name>
</gene>
<comment type="caution">
    <text evidence="5">The sequence shown here is derived from an EMBL/GenBank/DDBJ whole genome shotgun (WGS) entry which is preliminary data.</text>
</comment>
<dbReference type="InterPro" id="IPR001789">
    <property type="entry name" value="Sig_transdc_resp-reg_receiver"/>
</dbReference>
<keyword evidence="6" id="KW-1185">Reference proteome</keyword>
<accession>A0ABT5HSC8</accession>
<dbReference type="InterPro" id="IPR011006">
    <property type="entry name" value="CheY-like_superfamily"/>
</dbReference>